<dbReference type="PATRIC" id="fig|1566026.4.peg.2873"/>
<dbReference type="Gene3D" id="3.40.30.10">
    <property type="entry name" value="Glutaredoxin"/>
    <property type="match status" value="1"/>
</dbReference>
<accession>A0A0L8ANG0</accession>
<dbReference type="PROSITE" id="PS51352">
    <property type="entry name" value="THIOREDOXIN_2"/>
    <property type="match status" value="1"/>
</dbReference>
<dbReference type="PANTHER" id="PTHR32234">
    <property type="entry name" value="THIOL:DISULFIDE INTERCHANGE PROTEIN DSBD"/>
    <property type="match status" value="1"/>
</dbReference>
<organism evidence="2 3">
    <name type="scientific">Roseivirga seohaensis subsp. aquiponti</name>
    <dbReference type="NCBI Taxonomy" id="1566026"/>
    <lineage>
        <taxon>Bacteria</taxon>
        <taxon>Pseudomonadati</taxon>
        <taxon>Bacteroidota</taxon>
        <taxon>Cytophagia</taxon>
        <taxon>Cytophagales</taxon>
        <taxon>Roseivirgaceae</taxon>
        <taxon>Roseivirga</taxon>
    </lineage>
</organism>
<reference evidence="3" key="1">
    <citation type="submission" date="2014-11" db="EMBL/GenBank/DDBJ databases">
        <title>Genome sequencing of Roseivirga sp. D-25.</title>
        <authorList>
            <person name="Selvaratnam C."/>
            <person name="Thevarajoo S."/>
            <person name="Goh K.M."/>
            <person name="Eee R."/>
            <person name="Chan K.-G."/>
            <person name="Chong C.S."/>
        </authorList>
    </citation>
    <scope>NUCLEOTIDE SEQUENCE [LARGE SCALE GENOMIC DNA]</scope>
    <source>
        <strain evidence="3">D-25</strain>
    </source>
</reference>
<evidence type="ECO:0000313" key="3">
    <source>
        <dbReference type="Proteomes" id="UP000036908"/>
    </source>
</evidence>
<dbReference type="Pfam" id="PF13899">
    <property type="entry name" value="Thioredoxin_7"/>
    <property type="match status" value="1"/>
</dbReference>
<evidence type="ECO:0000259" key="1">
    <source>
        <dbReference type="PROSITE" id="PS51352"/>
    </source>
</evidence>
<dbReference type="Proteomes" id="UP000036908">
    <property type="component" value="Unassembled WGS sequence"/>
</dbReference>
<dbReference type="RefSeq" id="WP_053222651.1">
    <property type="nucleotide sequence ID" value="NZ_JSVA01000006.1"/>
</dbReference>
<dbReference type="InterPro" id="IPR013766">
    <property type="entry name" value="Thioredoxin_domain"/>
</dbReference>
<feature type="domain" description="Thioredoxin" evidence="1">
    <location>
        <begin position="22"/>
        <end position="165"/>
    </location>
</feature>
<gene>
    <name evidence="2" type="ORF">OB69_05245</name>
</gene>
<dbReference type="InterPro" id="IPR036249">
    <property type="entry name" value="Thioredoxin-like_sf"/>
</dbReference>
<dbReference type="PANTHER" id="PTHR32234:SF0">
    <property type="entry name" value="THIOL:DISULFIDE INTERCHANGE PROTEIN DSBD"/>
    <property type="match status" value="1"/>
</dbReference>
<proteinExistence type="predicted"/>
<dbReference type="GO" id="GO:0015035">
    <property type="term" value="F:protein-disulfide reductase activity"/>
    <property type="evidence" value="ECO:0007669"/>
    <property type="project" value="TreeGrafter"/>
</dbReference>
<dbReference type="OrthoDB" id="9811036at2"/>
<evidence type="ECO:0000313" key="2">
    <source>
        <dbReference type="EMBL" id="KOF03697.1"/>
    </source>
</evidence>
<dbReference type="SUPFAM" id="SSF52833">
    <property type="entry name" value="Thioredoxin-like"/>
    <property type="match status" value="1"/>
</dbReference>
<name>A0A0L8ANG0_9BACT</name>
<dbReference type="EMBL" id="JSVA01000006">
    <property type="protein sequence ID" value="KOF03697.1"/>
    <property type="molecule type" value="Genomic_DNA"/>
</dbReference>
<dbReference type="GO" id="GO:0045454">
    <property type="term" value="P:cell redox homeostasis"/>
    <property type="evidence" value="ECO:0007669"/>
    <property type="project" value="TreeGrafter"/>
</dbReference>
<keyword evidence="3" id="KW-1185">Reference proteome</keyword>
<comment type="caution">
    <text evidence="2">The sequence shown here is derived from an EMBL/GenBank/DDBJ whole genome shotgun (WGS) entry which is preliminary data.</text>
</comment>
<protein>
    <submittedName>
        <fullName evidence="2">Thioredoxin</fullName>
    </submittedName>
</protein>
<dbReference type="AlphaFoldDB" id="A0A0L8ANG0"/>
<sequence length="165" mass="19459">MVKKALNIFIIFLICFSTNSITHNGLFAQKASKVDWLNFEQLEDSLQVKPKKVFVFFYADWCTYCHKMERVAFEDESVIETLQNDYYVVKMDIESEETIVFGNTEFKNKNINKRKSVHEIPLMMANRKGKPFSLPAMVLLDQNFEAKARYFQYLDAQQMLEILKN</sequence>